<protein>
    <submittedName>
        <fullName evidence="2">AAA family ATPase</fullName>
    </submittedName>
</protein>
<dbReference type="Gene3D" id="3.40.50.300">
    <property type="entry name" value="P-loop containing nucleotide triphosphate hydrolases"/>
    <property type="match status" value="1"/>
</dbReference>
<dbReference type="AlphaFoldDB" id="A0A6M0CVP7"/>
<accession>A0A6M0CVP7</accession>
<dbReference type="InterPro" id="IPR038727">
    <property type="entry name" value="NadR/Ttd14_AAA_dom"/>
</dbReference>
<evidence type="ECO:0000313" key="2">
    <source>
        <dbReference type="EMBL" id="NER61532.1"/>
    </source>
</evidence>
<evidence type="ECO:0000313" key="3">
    <source>
        <dbReference type="Proteomes" id="UP000480410"/>
    </source>
</evidence>
<feature type="domain" description="NadR/Ttd14 AAA" evidence="1">
    <location>
        <begin position="5"/>
        <end position="160"/>
    </location>
</feature>
<dbReference type="Pfam" id="PF13521">
    <property type="entry name" value="AAA_28"/>
    <property type="match status" value="1"/>
</dbReference>
<name>A0A6M0CVP7_9PSED</name>
<dbReference type="InterPro" id="IPR052735">
    <property type="entry name" value="NAD_biosynth-regulator"/>
</dbReference>
<dbReference type="SUPFAM" id="SSF52540">
    <property type="entry name" value="P-loop containing nucleoside triphosphate hydrolases"/>
    <property type="match status" value="1"/>
</dbReference>
<dbReference type="EMBL" id="JAAHBV010000458">
    <property type="protein sequence ID" value="NER61532.1"/>
    <property type="molecule type" value="Genomic_DNA"/>
</dbReference>
<dbReference type="InterPro" id="IPR027417">
    <property type="entry name" value="P-loop_NTPase"/>
</dbReference>
<evidence type="ECO:0000259" key="1">
    <source>
        <dbReference type="Pfam" id="PF13521"/>
    </source>
</evidence>
<organism evidence="2 3">
    <name type="scientific">Pseudomonas brassicae</name>
    <dbReference type="NCBI Taxonomy" id="2708063"/>
    <lineage>
        <taxon>Bacteria</taxon>
        <taxon>Pseudomonadati</taxon>
        <taxon>Pseudomonadota</taxon>
        <taxon>Gammaproteobacteria</taxon>
        <taxon>Pseudomonadales</taxon>
        <taxon>Pseudomonadaceae</taxon>
        <taxon>Pseudomonas</taxon>
    </lineage>
</organism>
<dbReference type="Proteomes" id="UP000480410">
    <property type="component" value="Unassembled WGS sequence"/>
</dbReference>
<dbReference type="PANTHER" id="PTHR37512">
    <property type="entry name" value="TRIFUNCTIONAL NAD BIOSYNTHESIS/REGULATOR PROTEIN NADR"/>
    <property type="match status" value="1"/>
</dbReference>
<comment type="caution">
    <text evidence="2">The sequence shown here is derived from an EMBL/GenBank/DDBJ whole genome shotgun (WGS) entry which is preliminary data.</text>
</comment>
<dbReference type="PANTHER" id="PTHR37512:SF1">
    <property type="entry name" value="NADR_TTD14 AAA DOMAIN-CONTAINING PROTEIN"/>
    <property type="match status" value="1"/>
</dbReference>
<reference evidence="2 3" key="1">
    <citation type="submission" date="2020-02" db="EMBL/GenBank/DDBJ databases">
        <title>Broccoli isolated Pseudomonas sp.</title>
        <authorList>
            <person name="Fujikawa T."/>
            <person name="Sawada H."/>
        </authorList>
    </citation>
    <scope>NUCLEOTIDE SEQUENCE [LARGE SCALE GENOMIC DNA]</scope>
    <source>
        <strain evidence="2 3">MAFF212428</strain>
    </source>
</reference>
<sequence length="190" mass="21293">MKVLVLAGPESSGKSWLGGEIQAHFGGQLVGEYVRHFIDEQGRDTHYGDITAIARGQLAWEDAARAQQPELLILDTHLLSNILWSRVLFNDCPDWLEPALLARRYDLHLLLSPQGVPWIGDGQRCQPQLAQRQAFFAANRQWLQTHRQPMQIIDGDWSRRQASVLAAVQALLQGKALPAPPSVKRALHTL</sequence>
<proteinExistence type="predicted"/>
<gene>
    <name evidence="2" type="ORF">G3435_19370</name>
</gene>